<gene>
    <name evidence="2" type="ORF">SAMN04488539_0727</name>
</gene>
<sequence>MTASASLAVDIGGTKIAYGVVADDSPTVVLAEGKVASQPAGRTLAEQLDLAIARAAEALPLPVARVGVGSPGVVLPPEGQIVSAGPTVPGWAGTDIAAIVHRYLDVPVYAHNDVRIWAWGEHHLGVGTQFPGRVLYLALGTGVGGAIVDEGELLAGPTGTAGEFSELVAPDFRGLADRVENIASGPSLARYYDALSRPSAENHAEPIPWEDPAASRFTLRDVIAFAEEGDVLAQSIIEGNLAGLGRSIGGVVSAFDISAVVLGGGVCGIGPLVTEPIRRGIRAFALAPNRDVPVVTSTFGADAPLVCAAAFARSHHANCSTGKETS</sequence>
<keyword evidence="3" id="KW-1185">Reference proteome</keyword>
<dbReference type="Pfam" id="PF00480">
    <property type="entry name" value="ROK"/>
    <property type="match status" value="1"/>
</dbReference>
<name>A0A1H1NB55_9CORY</name>
<reference evidence="2 3" key="1">
    <citation type="submission" date="2016-10" db="EMBL/GenBank/DDBJ databases">
        <authorList>
            <person name="de Groot N.N."/>
        </authorList>
    </citation>
    <scope>NUCLEOTIDE SEQUENCE [LARGE SCALE GENOMIC DNA]</scope>
    <source>
        <strain evidence="2 3">DSM 45434</strain>
    </source>
</reference>
<accession>A0A1H1NB55</accession>
<dbReference type="STRING" id="1203190.GCA_000312345_00050"/>
<dbReference type="AlphaFoldDB" id="A0A1H1NB55"/>
<dbReference type="Proteomes" id="UP000182237">
    <property type="component" value="Chromosome I"/>
</dbReference>
<dbReference type="PANTHER" id="PTHR18964">
    <property type="entry name" value="ROK (REPRESSOR, ORF, KINASE) FAMILY"/>
    <property type="match status" value="1"/>
</dbReference>
<evidence type="ECO:0000313" key="2">
    <source>
        <dbReference type="EMBL" id="SDR96157.1"/>
    </source>
</evidence>
<dbReference type="SUPFAM" id="SSF53067">
    <property type="entry name" value="Actin-like ATPase domain"/>
    <property type="match status" value="1"/>
</dbReference>
<dbReference type="eggNOG" id="COG1940">
    <property type="taxonomic scope" value="Bacteria"/>
</dbReference>
<evidence type="ECO:0000256" key="1">
    <source>
        <dbReference type="ARBA" id="ARBA00006479"/>
    </source>
</evidence>
<dbReference type="PANTHER" id="PTHR18964:SF169">
    <property type="entry name" value="N-ACETYLMANNOSAMINE KINASE"/>
    <property type="match status" value="1"/>
</dbReference>
<proteinExistence type="inferred from homology"/>
<comment type="similarity">
    <text evidence="1">Belongs to the ROK (NagC/XylR) family.</text>
</comment>
<protein>
    <submittedName>
        <fullName evidence="2">Transcriptional regulator</fullName>
    </submittedName>
</protein>
<dbReference type="InterPro" id="IPR000600">
    <property type="entry name" value="ROK"/>
</dbReference>
<dbReference type="OrthoDB" id="8772678at2"/>
<dbReference type="InterPro" id="IPR043129">
    <property type="entry name" value="ATPase_NBD"/>
</dbReference>
<dbReference type="RefSeq" id="WP_019192922.1">
    <property type="nucleotide sequence ID" value="NZ_LT629765.1"/>
</dbReference>
<organism evidence="2 3">
    <name type="scientific">Corynebacterium timonense</name>
    <dbReference type="NCBI Taxonomy" id="441500"/>
    <lineage>
        <taxon>Bacteria</taxon>
        <taxon>Bacillati</taxon>
        <taxon>Actinomycetota</taxon>
        <taxon>Actinomycetes</taxon>
        <taxon>Mycobacteriales</taxon>
        <taxon>Corynebacteriaceae</taxon>
        <taxon>Corynebacterium</taxon>
    </lineage>
</organism>
<evidence type="ECO:0000313" key="3">
    <source>
        <dbReference type="Proteomes" id="UP000182237"/>
    </source>
</evidence>
<dbReference type="EMBL" id="LT629765">
    <property type="protein sequence ID" value="SDR96157.1"/>
    <property type="molecule type" value="Genomic_DNA"/>
</dbReference>
<dbReference type="Gene3D" id="3.30.420.40">
    <property type="match status" value="2"/>
</dbReference>